<comment type="caution">
    <text evidence="11">The sequence shown here is derived from an EMBL/GenBank/DDBJ whole genome shotgun (WGS) entry which is preliminary data.</text>
</comment>
<keyword evidence="3" id="KW-0813">Transport</keyword>
<evidence type="ECO:0000313" key="11">
    <source>
        <dbReference type="EMBL" id="HGQ86196.1"/>
    </source>
</evidence>
<reference evidence="11" key="1">
    <citation type="journal article" date="2020" name="mSystems">
        <title>Genome- and Community-Level Interaction Insights into Carbon Utilization and Element Cycling Functions of Hydrothermarchaeota in Hydrothermal Sediment.</title>
        <authorList>
            <person name="Zhou Z."/>
            <person name="Liu Y."/>
            <person name="Xu W."/>
            <person name="Pan J."/>
            <person name="Luo Z.H."/>
            <person name="Li M."/>
        </authorList>
    </citation>
    <scope>NUCLEOTIDE SEQUENCE [LARGE SCALE GENOMIC DNA]</scope>
    <source>
        <strain evidence="11">SpSt-6</strain>
    </source>
</reference>
<dbReference type="InterPro" id="IPR005829">
    <property type="entry name" value="Sugar_transporter_CS"/>
</dbReference>
<evidence type="ECO:0000256" key="6">
    <source>
        <dbReference type="ARBA" id="ARBA00022847"/>
    </source>
</evidence>
<dbReference type="PROSITE" id="PS00216">
    <property type="entry name" value="SUGAR_TRANSPORT_1"/>
    <property type="match status" value="1"/>
</dbReference>
<evidence type="ECO:0000256" key="1">
    <source>
        <dbReference type="ARBA" id="ARBA00004651"/>
    </source>
</evidence>
<dbReference type="Pfam" id="PF07690">
    <property type="entry name" value="MFS_1"/>
    <property type="match status" value="1"/>
</dbReference>
<feature type="transmembrane region" description="Helical" evidence="9">
    <location>
        <begin position="144"/>
        <end position="168"/>
    </location>
</feature>
<keyword evidence="8 9" id="KW-0472">Membrane</keyword>
<dbReference type="GO" id="GO:0005886">
    <property type="term" value="C:plasma membrane"/>
    <property type="evidence" value="ECO:0007669"/>
    <property type="project" value="UniProtKB-SubCell"/>
</dbReference>
<feature type="transmembrane region" description="Helical" evidence="9">
    <location>
        <begin position="104"/>
        <end position="123"/>
    </location>
</feature>
<dbReference type="GO" id="GO:0015293">
    <property type="term" value="F:symporter activity"/>
    <property type="evidence" value="ECO:0007669"/>
    <property type="project" value="UniProtKB-KW"/>
</dbReference>
<evidence type="ECO:0000259" key="10">
    <source>
        <dbReference type="PROSITE" id="PS50850"/>
    </source>
</evidence>
<feature type="transmembrane region" description="Helical" evidence="9">
    <location>
        <begin position="7"/>
        <end position="29"/>
    </location>
</feature>
<gene>
    <name evidence="11" type="ORF">ENT66_07925</name>
</gene>
<dbReference type="InterPro" id="IPR020846">
    <property type="entry name" value="MFS_dom"/>
</dbReference>
<evidence type="ECO:0000256" key="4">
    <source>
        <dbReference type="ARBA" id="ARBA00022475"/>
    </source>
</evidence>
<dbReference type="AlphaFoldDB" id="A0A7C4JST9"/>
<keyword evidence="4" id="KW-1003">Cell membrane</keyword>
<evidence type="ECO:0000256" key="7">
    <source>
        <dbReference type="ARBA" id="ARBA00022989"/>
    </source>
</evidence>
<evidence type="ECO:0000256" key="8">
    <source>
        <dbReference type="ARBA" id="ARBA00023136"/>
    </source>
</evidence>
<feature type="transmembrane region" description="Helical" evidence="9">
    <location>
        <begin position="299"/>
        <end position="319"/>
    </location>
</feature>
<accession>A0A7C4JST9</accession>
<dbReference type="InterPro" id="IPR036259">
    <property type="entry name" value="MFS_trans_sf"/>
</dbReference>
<dbReference type="EMBL" id="DSZN01000114">
    <property type="protein sequence ID" value="HGQ86196.1"/>
    <property type="molecule type" value="Genomic_DNA"/>
</dbReference>
<name>A0A7C4JST9_9BACT</name>
<feature type="transmembrane region" description="Helical" evidence="9">
    <location>
        <begin position="180"/>
        <end position="200"/>
    </location>
</feature>
<dbReference type="PANTHER" id="PTHR43528:SF1">
    <property type="entry name" value="ALPHA-KETOGLUTARATE PERMEASE"/>
    <property type="match status" value="1"/>
</dbReference>
<comment type="subcellular location">
    <subcellularLocation>
        <location evidence="1">Cell membrane</location>
        <topology evidence="1">Multi-pass membrane protein</topology>
    </subcellularLocation>
</comment>
<keyword evidence="5 9" id="KW-0812">Transmembrane</keyword>
<evidence type="ECO:0000256" key="9">
    <source>
        <dbReference type="SAM" id="Phobius"/>
    </source>
</evidence>
<feature type="transmembrane region" description="Helical" evidence="9">
    <location>
        <begin position="395"/>
        <end position="413"/>
    </location>
</feature>
<dbReference type="Gene3D" id="1.20.1250.20">
    <property type="entry name" value="MFS general substrate transporter like domains"/>
    <property type="match status" value="2"/>
</dbReference>
<feature type="transmembrane region" description="Helical" evidence="9">
    <location>
        <begin position="233"/>
        <end position="258"/>
    </location>
</feature>
<feature type="transmembrane region" description="Helical" evidence="9">
    <location>
        <begin position="331"/>
        <end position="351"/>
    </location>
</feature>
<evidence type="ECO:0000256" key="5">
    <source>
        <dbReference type="ARBA" id="ARBA00022692"/>
    </source>
</evidence>
<dbReference type="InterPro" id="IPR011701">
    <property type="entry name" value="MFS"/>
</dbReference>
<dbReference type="PROSITE" id="PS00217">
    <property type="entry name" value="SUGAR_TRANSPORT_2"/>
    <property type="match status" value="1"/>
</dbReference>
<feature type="transmembrane region" description="Helical" evidence="9">
    <location>
        <begin position="44"/>
        <end position="68"/>
    </location>
</feature>
<dbReference type="InterPro" id="IPR051084">
    <property type="entry name" value="H+-coupled_symporters"/>
</dbReference>
<dbReference type="SUPFAM" id="SSF103473">
    <property type="entry name" value="MFS general substrate transporter"/>
    <property type="match status" value="1"/>
</dbReference>
<feature type="transmembrane region" description="Helical" evidence="9">
    <location>
        <begin position="363"/>
        <end position="383"/>
    </location>
</feature>
<proteinExistence type="inferred from homology"/>
<keyword evidence="7 9" id="KW-1133">Transmembrane helix</keyword>
<evidence type="ECO:0000256" key="2">
    <source>
        <dbReference type="ARBA" id="ARBA00008240"/>
    </source>
</evidence>
<dbReference type="PANTHER" id="PTHR43528">
    <property type="entry name" value="ALPHA-KETOGLUTARATE PERMEASE"/>
    <property type="match status" value="1"/>
</dbReference>
<sequence length="423" mass="47119">MKFSKSILISAGLIGNVIEWYDFIVYGYFAQVFAKLFFPIHDPIVSLILSFLTFAVGFLARPLGALLIGYLADKKGRKPALVLSIYLMAVPSILIMLLPTYQSIGIAAPFILGILRIFQGLSAGGEYTTSVTFLLEHSNPERRAFYASINLSGAILGILMGSFVATLFHRVFSMEEILSYAWRLVYLPSIILIFLGVIILKRTYETPSFIKEILSPSRGFPLFTAIKHYKKSLVLTLTLSAVQGVAFFTLFVYLSTYYIRILKFPPDQSFLINTLAMLLLDLLIPIVAFLSDLYGRRPFFLISLSLYSLLSVGLVKLMLSAVFMTVLLSHLIFALISSLFMSILPATLAELFPVKIRGTSFSVLYNISLAIFGGTVPMVYTYFVEKVNILTFPGIYLSAISALALILSILFLPETNPRKSKNK</sequence>
<comment type="similarity">
    <text evidence="2">Belongs to the major facilitator superfamily. Metabolite:H+ Symporter (MHS) family (TC 2.A.1.6) family.</text>
</comment>
<feature type="domain" description="Major facilitator superfamily (MFS) profile" evidence="10">
    <location>
        <begin position="8"/>
        <end position="416"/>
    </location>
</feature>
<evidence type="ECO:0000256" key="3">
    <source>
        <dbReference type="ARBA" id="ARBA00022448"/>
    </source>
</evidence>
<organism evidence="11">
    <name type="scientific">Thermodesulfobacterium geofontis</name>
    <dbReference type="NCBI Taxonomy" id="1295609"/>
    <lineage>
        <taxon>Bacteria</taxon>
        <taxon>Pseudomonadati</taxon>
        <taxon>Thermodesulfobacteriota</taxon>
        <taxon>Thermodesulfobacteria</taxon>
        <taxon>Thermodesulfobacteriales</taxon>
        <taxon>Thermodesulfobacteriaceae</taxon>
        <taxon>Thermodesulfobacterium</taxon>
    </lineage>
</organism>
<protein>
    <submittedName>
        <fullName evidence="11">MFS transporter</fullName>
    </submittedName>
</protein>
<dbReference type="PROSITE" id="PS50850">
    <property type="entry name" value="MFS"/>
    <property type="match status" value="1"/>
</dbReference>
<keyword evidence="6" id="KW-0769">Symport</keyword>
<feature type="transmembrane region" description="Helical" evidence="9">
    <location>
        <begin position="270"/>
        <end position="290"/>
    </location>
</feature>
<feature type="transmembrane region" description="Helical" evidence="9">
    <location>
        <begin position="80"/>
        <end position="98"/>
    </location>
</feature>